<proteinExistence type="inferred from homology"/>
<protein>
    <recommendedName>
        <fullName evidence="3">Methyltransferase</fullName>
        <ecNumber evidence="3">2.1.1.-</ecNumber>
    </recommendedName>
</protein>
<reference evidence="6 7" key="1">
    <citation type="submission" date="2021-01" db="EMBL/GenBank/DDBJ databases">
        <title>WGS of actinomycetes isolated from Thailand.</title>
        <authorList>
            <person name="Thawai C."/>
        </authorList>
    </citation>
    <scope>NUCLEOTIDE SEQUENCE [LARGE SCALE GENOMIC DNA]</scope>
    <source>
        <strain evidence="6 7">CA1R205</strain>
    </source>
</reference>
<dbReference type="InterPro" id="IPR001091">
    <property type="entry name" value="RM_Methyltransferase"/>
</dbReference>
<dbReference type="PANTHER" id="PTHR14911:SF13">
    <property type="entry name" value="TRNA (GUANINE(6)-N2)-METHYLTRANSFERASE THUMP3"/>
    <property type="match status" value="1"/>
</dbReference>
<dbReference type="PANTHER" id="PTHR14911">
    <property type="entry name" value="THUMP DOMAIN-CONTAINING"/>
    <property type="match status" value="1"/>
</dbReference>
<evidence type="ECO:0000313" key="6">
    <source>
        <dbReference type="EMBL" id="MBL1102044.1"/>
    </source>
</evidence>
<feature type="domain" description="DNA methylase N-4/N-6" evidence="5">
    <location>
        <begin position="34"/>
        <end position="138"/>
    </location>
</feature>
<evidence type="ECO:0000256" key="1">
    <source>
        <dbReference type="ARBA" id="ARBA00022603"/>
    </source>
</evidence>
<feature type="compositionally biased region" description="Basic residues" evidence="4">
    <location>
        <begin position="7"/>
        <end position="22"/>
    </location>
</feature>
<dbReference type="Proteomes" id="UP000634229">
    <property type="component" value="Unassembled WGS sequence"/>
</dbReference>
<accession>A0ABS1NQ11</accession>
<dbReference type="InterPro" id="IPR029063">
    <property type="entry name" value="SAM-dependent_MTases_sf"/>
</dbReference>
<feature type="region of interest" description="Disordered" evidence="4">
    <location>
        <begin position="1"/>
        <end position="53"/>
    </location>
</feature>
<evidence type="ECO:0000259" key="5">
    <source>
        <dbReference type="Pfam" id="PF01555"/>
    </source>
</evidence>
<gene>
    <name evidence="6" type="ORF">JK363_36560</name>
</gene>
<organism evidence="6 7">
    <name type="scientific">Streptomyces coffeae</name>
    <dbReference type="NCBI Taxonomy" id="621382"/>
    <lineage>
        <taxon>Bacteria</taxon>
        <taxon>Bacillati</taxon>
        <taxon>Actinomycetota</taxon>
        <taxon>Actinomycetes</taxon>
        <taxon>Kitasatosporales</taxon>
        <taxon>Streptomycetaceae</taxon>
        <taxon>Streptomyces</taxon>
    </lineage>
</organism>
<name>A0ABS1NQ11_9ACTN</name>
<keyword evidence="7" id="KW-1185">Reference proteome</keyword>
<evidence type="ECO:0000256" key="3">
    <source>
        <dbReference type="RuleBase" id="RU362026"/>
    </source>
</evidence>
<keyword evidence="1" id="KW-0489">Methyltransferase</keyword>
<evidence type="ECO:0000256" key="2">
    <source>
        <dbReference type="ARBA" id="ARBA00022679"/>
    </source>
</evidence>
<dbReference type="PRINTS" id="PR00508">
    <property type="entry name" value="S21N4MTFRASE"/>
</dbReference>
<keyword evidence="2" id="KW-0808">Transferase</keyword>
<sequence>MPLPATHRGRPRPPRRRPHRPHPASGRPTRTDSLRPAHLARDHQRIRKEDAMSLRESVWNTAPTSAPAQRTDRYVPGSNTHPAKMLPAIAAHAIRTYTQPGDLVLDPMCGIGTTLVEAIHLGRHALGVEYESRWARLAHANVAHTTQHTQRGSGQVVCGDSRQLTQLIDTNYRGKIALVVTSPPYGRSVHGHVRSTRETGDHGVVKKHYRYSRDPHNLAHVSTDQLLDAFTQILTQCHTMLRPGGTAVVTTRPWRTRGELIDLPSAVLAAGQAAGLIPAERCVALLAGIRNNRLIARPSFFQMKNVRDARRQGIPLHLVQHEDVLVLTRPQHSNVAPRPTACTGRTQRPLQRTTTRCSYRQTDRRSNR</sequence>
<dbReference type="SUPFAM" id="SSF53335">
    <property type="entry name" value="S-adenosyl-L-methionine-dependent methyltransferases"/>
    <property type="match status" value="1"/>
</dbReference>
<comment type="caution">
    <text evidence="6">The sequence shown here is derived from an EMBL/GenBank/DDBJ whole genome shotgun (WGS) entry which is preliminary data.</text>
</comment>
<evidence type="ECO:0000313" key="7">
    <source>
        <dbReference type="Proteomes" id="UP000634229"/>
    </source>
</evidence>
<feature type="region of interest" description="Disordered" evidence="4">
    <location>
        <begin position="331"/>
        <end position="368"/>
    </location>
</feature>
<dbReference type="Pfam" id="PF01555">
    <property type="entry name" value="N6_N4_Mtase"/>
    <property type="match status" value="1"/>
</dbReference>
<comment type="similarity">
    <text evidence="3">Belongs to the N(4)/N(6)-methyltransferase family.</text>
</comment>
<dbReference type="Gene3D" id="3.40.50.150">
    <property type="entry name" value="Vaccinia Virus protein VP39"/>
    <property type="match status" value="2"/>
</dbReference>
<dbReference type="EC" id="2.1.1.-" evidence="3"/>
<feature type="compositionally biased region" description="Low complexity" evidence="4">
    <location>
        <begin position="343"/>
        <end position="356"/>
    </location>
</feature>
<feature type="compositionally biased region" description="Basic and acidic residues" evidence="4">
    <location>
        <begin position="29"/>
        <end position="53"/>
    </location>
</feature>
<evidence type="ECO:0000256" key="4">
    <source>
        <dbReference type="SAM" id="MobiDB-lite"/>
    </source>
</evidence>
<dbReference type="InterPro" id="IPR002941">
    <property type="entry name" value="DNA_methylase_N4/N6"/>
</dbReference>
<dbReference type="EMBL" id="JAERRF010000037">
    <property type="protein sequence ID" value="MBL1102044.1"/>
    <property type="molecule type" value="Genomic_DNA"/>
</dbReference>